<evidence type="ECO:0000256" key="1">
    <source>
        <dbReference type="SAM" id="Phobius"/>
    </source>
</evidence>
<dbReference type="RefSeq" id="XP_040788198.1">
    <property type="nucleotide sequence ID" value="XM_040926559.1"/>
</dbReference>
<sequence length="84" mass="8609">MSADLATPSHGHTPGFKQLSPQAGYAIRGCYCPSKTPAFAFLMIGGSKVASICGVTVCCCSFLLAPSSFGTLKMPFAPSSTTSL</sequence>
<proteinExistence type="predicted"/>
<keyword evidence="1" id="KW-0472">Membrane</keyword>
<evidence type="ECO:0000313" key="3">
    <source>
        <dbReference type="Proteomes" id="UP000800039"/>
    </source>
</evidence>
<keyword evidence="1" id="KW-1133">Transmembrane helix</keyword>
<reference evidence="2" key="1">
    <citation type="submission" date="2020-01" db="EMBL/GenBank/DDBJ databases">
        <authorList>
            <consortium name="DOE Joint Genome Institute"/>
            <person name="Haridas S."/>
            <person name="Albert R."/>
            <person name="Binder M."/>
            <person name="Bloem J."/>
            <person name="Labutti K."/>
            <person name="Salamov A."/>
            <person name="Andreopoulos B."/>
            <person name="Baker S.E."/>
            <person name="Barry K."/>
            <person name="Bills G."/>
            <person name="Bluhm B.H."/>
            <person name="Cannon C."/>
            <person name="Castanera R."/>
            <person name="Culley D.E."/>
            <person name="Daum C."/>
            <person name="Ezra D."/>
            <person name="Gonzalez J.B."/>
            <person name="Henrissat B."/>
            <person name="Kuo A."/>
            <person name="Liang C."/>
            <person name="Lipzen A."/>
            <person name="Lutzoni F."/>
            <person name="Magnuson J."/>
            <person name="Mondo S."/>
            <person name="Nolan M."/>
            <person name="Ohm R."/>
            <person name="Pangilinan J."/>
            <person name="Park H.-J."/>
            <person name="Ramirez L."/>
            <person name="Alfaro M."/>
            <person name="Sun H."/>
            <person name="Tritt A."/>
            <person name="Yoshinaga Y."/>
            <person name="Zwiers L.-H."/>
            <person name="Turgeon B.G."/>
            <person name="Goodwin S.B."/>
            <person name="Spatafora J.W."/>
            <person name="Crous P.W."/>
            <person name="Grigoriev I.V."/>
        </authorList>
    </citation>
    <scope>NUCLEOTIDE SEQUENCE</scope>
    <source>
        <strain evidence="2">CBS 394.84</strain>
    </source>
</reference>
<protein>
    <submittedName>
        <fullName evidence="2">Uncharacterized protein</fullName>
    </submittedName>
</protein>
<dbReference type="AlphaFoldDB" id="A0A9P4GIA1"/>
<dbReference type="EMBL" id="ML976616">
    <property type="protein sequence ID" value="KAF1845635.1"/>
    <property type="molecule type" value="Genomic_DNA"/>
</dbReference>
<evidence type="ECO:0000313" key="2">
    <source>
        <dbReference type="EMBL" id="KAF1845635.1"/>
    </source>
</evidence>
<keyword evidence="3" id="KW-1185">Reference proteome</keyword>
<dbReference type="Proteomes" id="UP000800039">
    <property type="component" value="Unassembled WGS sequence"/>
</dbReference>
<organism evidence="2 3">
    <name type="scientific">Cucurbitaria berberidis CBS 394.84</name>
    <dbReference type="NCBI Taxonomy" id="1168544"/>
    <lineage>
        <taxon>Eukaryota</taxon>
        <taxon>Fungi</taxon>
        <taxon>Dikarya</taxon>
        <taxon>Ascomycota</taxon>
        <taxon>Pezizomycotina</taxon>
        <taxon>Dothideomycetes</taxon>
        <taxon>Pleosporomycetidae</taxon>
        <taxon>Pleosporales</taxon>
        <taxon>Pleosporineae</taxon>
        <taxon>Cucurbitariaceae</taxon>
        <taxon>Cucurbitaria</taxon>
    </lineage>
</organism>
<gene>
    <name evidence="2" type="ORF">K460DRAFT_111936</name>
</gene>
<feature type="transmembrane region" description="Helical" evidence="1">
    <location>
        <begin position="38"/>
        <end position="65"/>
    </location>
</feature>
<accession>A0A9P4GIA1</accession>
<dbReference type="GeneID" id="63843810"/>
<name>A0A9P4GIA1_9PLEO</name>
<comment type="caution">
    <text evidence="2">The sequence shown here is derived from an EMBL/GenBank/DDBJ whole genome shotgun (WGS) entry which is preliminary data.</text>
</comment>
<keyword evidence="1" id="KW-0812">Transmembrane</keyword>